<protein>
    <submittedName>
        <fullName evidence="3">Uncharacterized protein</fullName>
    </submittedName>
</protein>
<keyword evidence="2" id="KW-1185">Reference proteome</keyword>
<name>A0A915HRL1_ROMCU</name>
<dbReference type="Proteomes" id="UP000887565">
    <property type="component" value="Unplaced"/>
</dbReference>
<evidence type="ECO:0000313" key="3">
    <source>
        <dbReference type="WBParaSite" id="nRc.2.0.1.t04563-RA"/>
    </source>
</evidence>
<feature type="region of interest" description="Disordered" evidence="1">
    <location>
        <begin position="28"/>
        <end position="172"/>
    </location>
</feature>
<feature type="compositionally biased region" description="Polar residues" evidence="1">
    <location>
        <begin position="97"/>
        <end position="106"/>
    </location>
</feature>
<proteinExistence type="predicted"/>
<evidence type="ECO:0000313" key="2">
    <source>
        <dbReference type="Proteomes" id="UP000887565"/>
    </source>
</evidence>
<feature type="compositionally biased region" description="Polar residues" evidence="1">
    <location>
        <begin position="157"/>
        <end position="166"/>
    </location>
</feature>
<dbReference type="WBParaSite" id="nRc.2.0.1.t04563-RA">
    <property type="protein sequence ID" value="nRc.2.0.1.t04563-RA"/>
    <property type="gene ID" value="nRc.2.0.1.g04563"/>
</dbReference>
<feature type="compositionally biased region" description="Polar residues" evidence="1">
    <location>
        <begin position="44"/>
        <end position="63"/>
    </location>
</feature>
<sequence>LFALASDVSESDAIDVDKALFNLDSDFGSSRILNDFDEDEINNPLPTSNRRTSAEENSAVSTSSEEDRFIESIEHLNARRHTHPMTITLSSDDESDSNPGRPSTSSAKERTRMPNSKSTRHAKTATNKHTKTPVPAKTKRKSPPSRKVQKNKRVTAPTGSSASLESSLRKREDELDVELVSNSVGDITLDRIQQLEADELLARELQSVYDNEDYHR</sequence>
<evidence type="ECO:0000256" key="1">
    <source>
        <dbReference type="SAM" id="MobiDB-lite"/>
    </source>
</evidence>
<accession>A0A915HRL1</accession>
<organism evidence="2 3">
    <name type="scientific">Romanomermis culicivorax</name>
    <name type="common">Nematode worm</name>
    <dbReference type="NCBI Taxonomy" id="13658"/>
    <lineage>
        <taxon>Eukaryota</taxon>
        <taxon>Metazoa</taxon>
        <taxon>Ecdysozoa</taxon>
        <taxon>Nematoda</taxon>
        <taxon>Enoplea</taxon>
        <taxon>Dorylaimia</taxon>
        <taxon>Mermithida</taxon>
        <taxon>Mermithoidea</taxon>
        <taxon>Mermithidae</taxon>
        <taxon>Romanomermis</taxon>
    </lineage>
</organism>
<feature type="compositionally biased region" description="Basic residues" evidence="1">
    <location>
        <begin position="118"/>
        <end position="153"/>
    </location>
</feature>
<reference evidence="3" key="1">
    <citation type="submission" date="2022-11" db="UniProtKB">
        <authorList>
            <consortium name="WormBaseParasite"/>
        </authorList>
    </citation>
    <scope>IDENTIFICATION</scope>
</reference>
<feature type="compositionally biased region" description="Basic and acidic residues" evidence="1">
    <location>
        <begin position="65"/>
        <end position="77"/>
    </location>
</feature>
<dbReference type="AlphaFoldDB" id="A0A915HRL1"/>